<keyword evidence="2" id="KW-1185">Reference proteome</keyword>
<dbReference type="AlphaFoldDB" id="A0A2C5Z5E8"/>
<gene>
    <name evidence="1" type="ORF">CDD80_2515</name>
</gene>
<sequence length="216" mass="23683">MLDHRPRHLPLGFRTLLSCPPSSPADPSRQPQASIIVSPSPSLAFSFSNPSASFPGLELFMAASLPSFLSILLLTGPFDDNLDSGSLSSSSSARISLTARRQHLELRLSNSHGVPSSFLSVASEAVSSLAVIRIFLGSSRFFDRTASEIALITGFFKVFRSHGLRDSSHHWLLQGKEGVLVFFDRTVSEIALITGFFKVRITPDDERPWFPQLLVQ</sequence>
<evidence type="ECO:0000313" key="2">
    <source>
        <dbReference type="Proteomes" id="UP000226431"/>
    </source>
</evidence>
<dbReference type="EMBL" id="NJES01000227">
    <property type="protein sequence ID" value="PHH75236.1"/>
    <property type="molecule type" value="Genomic_DNA"/>
</dbReference>
<organism evidence="1 2">
    <name type="scientific">Ophiocordyceps camponoti-rufipedis</name>
    <dbReference type="NCBI Taxonomy" id="2004952"/>
    <lineage>
        <taxon>Eukaryota</taxon>
        <taxon>Fungi</taxon>
        <taxon>Dikarya</taxon>
        <taxon>Ascomycota</taxon>
        <taxon>Pezizomycotina</taxon>
        <taxon>Sordariomycetes</taxon>
        <taxon>Hypocreomycetidae</taxon>
        <taxon>Hypocreales</taxon>
        <taxon>Ophiocordycipitaceae</taxon>
        <taxon>Ophiocordyceps</taxon>
    </lineage>
</organism>
<protein>
    <submittedName>
        <fullName evidence="1">Uncharacterized protein</fullName>
    </submittedName>
</protein>
<name>A0A2C5Z5E8_9HYPO</name>
<accession>A0A2C5Z5E8</accession>
<comment type="caution">
    <text evidence="1">The sequence shown here is derived from an EMBL/GenBank/DDBJ whole genome shotgun (WGS) entry which is preliminary data.</text>
</comment>
<reference evidence="1 2" key="1">
    <citation type="submission" date="2017-06" db="EMBL/GenBank/DDBJ databases">
        <title>Ant-infecting Ophiocordyceps genomes reveal a high diversity of potential behavioral manipulation genes and a possible major role for enterotoxins.</title>
        <authorList>
            <person name="De Bekker C."/>
            <person name="Evans H.C."/>
            <person name="Brachmann A."/>
            <person name="Hughes D.P."/>
        </authorList>
    </citation>
    <scope>NUCLEOTIDE SEQUENCE [LARGE SCALE GENOMIC DNA]</scope>
    <source>
        <strain evidence="1 2">Map16</strain>
    </source>
</reference>
<evidence type="ECO:0000313" key="1">
    <source>
        <dbReference type="EMBL" id="PHH75236.1"/>
    </source>
</evidence>
<proteinExistence type="predicted"/>
<dbReference type="Proteomes" id="UP000226431">
    <property type="component" value="Unassembled WGS sequence"/>
</dbReference>